<feature type="transmembrane region" description="Helical" evidence="8">
    <location>
        <begin position="251"/>
        <end position="272"/>
    </location>
</feature>
<keyword evidence="6 8" id="KW-0472">Membrane</keyword>
<feature type="transmembrane region" description="Helical" evidence="8">
    <location>
        <begin position="54"/>
        <end position="78"/>
    </location>
</feature>
<dbReference type="Pfam" id="PF07690">
    <property type="entry name" value="MFS_1"/>
    <property type="match status" value="1"/>
</dbReference>
<keyword evidence="3" id="KW-1003">Cell membrane</keyword>
<feature type="transmembrane region" description="Helical" evidence="8">
    <location>
        <begin position="32"/>
        <end position="48"/>
    </location>
</feature>
<dbReference type="InterPro" id="IPR020846">
    <property type="entry name" value="MFS_dom"/>
</dbReference>
<dbReference type="Gene3D" id="1.20.1250.20">
    <property type="entry name" value="MFS general substrate transporter like domains"/>
    <property type="match status" value="2"/>
</dbReference>
<dbReference type="CDD" id="cd17369">
    <property type="entry name" value="MFS_ShiA_like"/>
    <property type="match status" value="1"/>
</dbReference>
<feature type="transmembrane region" description="Helical" evidence="8">
    <location>
        <begin position="386"/>
        <end position="407"/>
    </location>
</feature>
<feature type="region of interest" description="Disordered" evidence="7">
    <location>
        <begin position="441"/>
        <end position="471"/>
    </location>
</feature>
<dbReference type="InterPro" id="IPR036259">
    <property type="entry name" value="MFS_trans_sf"/>
</dbReference>
<dbReference type="InterPro" id="IPR011701">
    <property type="entry name" value="MFS"/>
</dbReference>
<evidence type="ECO:0000256" key="7">
    <source>
        <dbReference type="SAM" id="MobiDB-lite"/>
    </source>
</evidence>
<feature type="domain" description="Major facilitator superfamily (MFS) profile" evidence="9">
    <location>
        <begin position="17"/>
        <end position="436"/>
    </location>
</feature>
<feature type="transmembrane region" description="Helical" evidence="8">
    <location>
        <begin position="413"/>
        <end position="432"/>
    </location>
</feature>
<feature type="transmembrane region" description="Helical" evidence="8">
    <location>
        <begin position="155"/>
        <end position="178"/>
    </location>
</feature>
<keyword evidence="11" id="KW-1185">Reference proteome</keyword>
<reference evidence="11" key="1">
    <citation type="journal article" date="2019" name="Int. J. Syst. Evol. Microbiol.">
        <title>The Global Catalogue of Microorganisms (GCM) 10K type strain sequencing project: providing services to taxonomists for standard genome sequencing and annotation.</title>
        <authorList>
            <consortium name="The Broad Institute Genomics Platform"/>
            <consortium name="The Broad Institute Genome Sequencing Center for Infectious Disease"/>
            <person name="Wu L."/>
            <person name="Ma J."/>
        </authorList>
    </citation>
    <scope>NUCLEOTIDE SEQUENCE [LARGE SCALE GENOMIC DNA]</scope>
    <source>
        <strain evidence="11">CCM 8936</strain>
    </source>
</reference>
<keyword evidence="4 8" id="KW-0812">Transmembrane</keyword>
<name>A0ABW4BUH2_9LACO</name>
<dbReference type="EMBL" id="JBHTOI010000036">
    <property type="protein sequence ID" value="MFD1418172.1"/>
    <property type="molecule type" value="Genomic_DNA"/>
</dbReference>
<comment type="subcellular location">
    <subcellularLocation>
        <location evidence="1">Cell membrane</location>
        <topology evidence="1">Multi-pass membrane protein</topology>
    </subcellularLocation>
</comment>
<gene>
    <name evidence="10" type="ORF">ACFQ42_05435</name>
</gene>
<dbReference type="SUPFAM" id="SSF103473">
    <property type="entry name" value="MFS general substrate transporter"/>
    <property type="match status" value="1"/>
</dbReference>
<evidence type="ECO:0000256" key="4">
    <source>
        <dbReference type="ARBA" id="ARBA00022692"/>
    </source>
</evidence>
<evidence type="ECO:0000256" key="1">
    <source>
        <dbReference type="ARBA" id="ARBA00004651"/>
    </source>
</evidence>
<evidence type="ECO:0000313" key="10">
    <source>
        <dbReference type="EMBL" id="MFD1418172.1"/>
    </source>
</evidence>
<dbReference type="PANTHER" id="PTHR43045:SF4">
    <property type="entry name" value="TRANSPORTER YDFJ-RELATED"/>
    <property type="match status" value="1"/>
</dbReference>
<dbReference type="PROSITE" id="PS50850">
    <property type="entry name" value="MFS"/>
    <property type="match status" value="1"/>
</dbReference>
<feature type="transmembrane region" description="Helical" evidence="8">
    <location>
        <begin position="317"/>
        <end position="336"/>
    </location>
</feature>
<sequence length="471" mass="51046">MANKYDTEVDTKELIKVTASGWMGTAMEFMDFQLYSLAAAIVFGEIFFPDSSPAMALVMAMGTYGAGYVARLLGAYVFGRMGDKIGRRTVLFVTIMLMGLASTAIGFLPTYQQVGIWAPIGLVVLRIVQGFGAGAEISGAGVMVAEFAKKSNRGLIGSFVCLGTATGTLLANLIWTIILMKLDEKSLYTWGWRIPFYASFLIMIVAILIRLFIKESPVMAEKKKLLEEERISDLKNVAPVTSKKKVANKSLLVALGLRFGQAGNSGILQTYIAGFMVTFLSVQKTVTTNANIIASLVSFITIPIVGYLGDKIGRRKMYMFLSGAMAIYAIPMLLMIQTKNTVLLTIAMVIGLNVGVQGMFALENVMLAELFGSKNRMTFMALAKEIAGVVATGFGPLIAASLVSAFTGSWLPIAIMVIVFSLFTFVSAYLSVETTGRDLNDLNDAMDEPRKKKNKTKVSVKVTEDLSSSEL</sequence>
<evidence type="ECO:0000313" key="11">
    <source>
        <dbReference type="Proteomes" id="UP001597251"/>
    </source>
</evidence>
<evidence type="ECO:0000256" key="3">
    <source>
        <dbReference type="ARBA" id="ARBA00022475"/>
    </source>
</evidence>
<dbReference type="RefSeq" id="WP_125677813.1">
    <property type="nucleotide sequence ID" value="NZ_JBHTOI010000036.1"/>
</dbReference>
<feature type="transmembrane region" description="Helical" evidence="8">
    <location>
        <begin position="190"/>
        <end position="213"/>
    </location>
</feature>
<feature type="transmembrane region" description="Helical" evidence="8">
    <location>
        <begin position="342"/>
        <end position="365"/>
    </location>
</feature>
<feature type="transmembrane region" description="Helical" evidence="8">
    <location>
        <begin position="114"/>
        <end position="134"/>
    </location>
</feature>
<protein>
    <submittedName>
        <fullName evidence="10">MFS transporter</fullName>
    </submittedName>
</protein>
<evidence type="ECO:0000256" key="8">
    <source>
        <dbReference type="SAM" id="Phobius"/>
    </source>
</evidence>
<dbReference type="Proteomes" id="UP001597251">
    <property type="component" value="Unassembled WGS sequence"/>
</dbReference>
<evidence type="ECO:0000256" key="5">
    <source>
        <dbReference type="ARBA" id="ARBA00022989"/>
    </source>
</evidence>
<evidence type="ECO:0000256" key="6">
    <source>
        <dbReference type="ARBA" id="ARBA00023136"/>
    </source>
</evidence>
<feature type="transmembrane region" description="Helical" evidence="8">
    <location>
        <begin position="292"/>
        <end position="310"/>
    </location>
</feature>
<proteinExistence type="predicted"/>
<keyword evidence="5 8" id="KW-1133">Transmembrane helix</keyword>
<feature type="transmembrane region" description="Helical" evidence="8">
    <location>
        <begin position="90"/>
        <end position="108"/>
    </location>
</feature>
<dbReference type="PANTHER" id="PTHR43045">
    <property type="entry name" value="SHIKIMATE TRANSPORTER"/>
    <property type="match status" value="1"/>
</dbReference>
<evidence type="ECO:0000256" key="2">
    <source>
        <dbReference type="ARBA" id="ARBA00022448"/>
    </source>
</evidence>
<organism evidence="10 11">
    <name type="scientific">Companilactobacillus keshanensis</name>
    <dbReference type="NCBI Taxonomy" id="2486003"/>
    <lineage>
        <taxon>Bacteria</taxon>
        <taxon>Bacillati</taxon>
        <taxon>Bacillota</taxon>
        <taxon>Bacilli</taxon>
        <taxon>Lactobacillales</taxon>
        <taxon>Lactobacillaceae</taxon>
        <taxon>Companilactobacillus</taxon>
    </lineage>
</organism>
<evidence type="ECO:0000259" key="9">
    <source>
        <dbReference type="PROSITE" id="PS50850"/>
    </source>
</evidence>
<keyword evidence="2" id="KW-0813">Transport</keyword>
<accession>A0ABW4BUH2</accession>
<comment type="caution">
    <text evidence="10">The sequence shown here is derived from an EMBL/GenBank/DDBJ whole genome shotgun (WGS) entry which is preliminary data.</text>
</comment>